<feature type="compositionally biased region" description="Polar residues" evidence="1">
    <location>
        <begin position="114"/>
        <end position="126"/>
    </location>
</feature>
<protein>
    <submittedName>
        <fullName evidence="3">Hypothetical secreted protein</fullName>
    </submittedName>
</protein>
<accession>B5M0M5</accession>
<proteinExistence type="evidence at transcript level"/>
<feature type="signal peptide" evidence="2">
    <location>
        <begin position="1"/>
        <end position="18"/>
    </location>
</feature>
<feature type="region of interest" description="Disordered" evidence="1">
    <location>
        <begin position="51"/>
        <end position="155"/>
    </location>
</feature>
<sequence>MWLITVLNVCLLISLIDAAYQPPEFSDEPDQYEDKSDDYYDLKNYDYLRNEEKLYQKTRPGGLVKGEAKNSGKKAGKPKGPVNPEGPKPNKKNKKNKKNRKNKKGKKNQKADHQQGNGPNASTPQNPRLAHGPGSPKYQTITEHVPARQGQPEKMMQISTRIDDLIRNSRYRQQPTITITRKKRVDGQWVDM</sequence>
<dbReference type="AlphaFoldDB" id="B5M0M5"/>
<keyword evidence="2" id="KW-0732">Signal</keyword>
<reference evidence="3" key="1">
    <citation type="journal article" date="2009" name="J. Proteome Res.">
        <title>Insight into the sialome of the Black Fly, Simulium vittatum.</title>
        <authorList>
            <person name="Andersen J.F."/>
            <person name="Pham V.M."/>
            <person name="Meng Z."/>
            <person name="Champagne D.E."/>
            <person name="Ribeiro J.M."/>
        </authorList>
    </citation>
    <scope>NUCLEOTIDE SEQUENCE</scope>
    <source>
        <tissue evidence="3">Salivary glands</tissue>
    </source>
</reference>
<name>B5M0M5_SIMVI</name>
<feature type="compositionally biased region" description="Basic residues" evidence="1">
    <location>
        <begin position="89"/>
        <end position="108"/>
    </location>
</feature>
<dbReference type="EMBL" id="EU930211">
    <property type="protein sequence ID" value="ACH56839.1"/>
    <property type="molecule type" value="mRNA"/>
</dbReference>
<evidence type="ECO:0000256" key="2">
    <source>
        <dbReference type="SAM" id="SignalP"/>
    </source>
</evidence>
<organism evidence="3">
    <name type="scientific">Simulium vittatum</name>
    <name type="common">Striped black fly</name>
    <dbReference type="NCBI Taxonomy" id="7192"/>
    <lineage>
        <taxon>Eukaryota</taxon>
        <taxon>Metazoa</taxon>
        <taxon>Ecdysozoa</taxon>
        <taxon>Arthropoda</taxon>
        <taxon>Hexapoda</taxon>
        <taxon>Insecta</taxon>
        <taxon>Pterygota</taxon>
        <taxon>Neoptera</taxon>
        <taxon>Endopterygota</taxon>
        <taxon>Diptera</taxon>
        <taxon>Nematocera</taxon>
        <taxon>Chironomoidea</taxon>
        <taxon>Simuliidae</taxon>
        <taxon>Simulium</taxon>
    </lineage>
</organism>
<evidence type="ECO:0000313" key="3">
    <source>
        <dbReference type="EMBL" id="ACH56839.1"/>
    </source>
</evidence>
<evidence type="ECO:0000256" key="1">
    <source>
        <dbReference type="SAM" id="MobiDB-lite"/>
    </source>
</evidence>
<feature type="chain" id="PRO_5002834154" evidence="2">
    <location>
        <begin position="19"/>
        <end position="192"/>
    </location>
</feature>